<keyword evidence="9" id="KW-1185">Reference proteome</keyword>
<gene>
    <name evidence="8" type="primary">uraD</name>
    <name evidence="8" type="ORF">H0I76_06175</name>
</gene>
<dbReference type="GO" id="GO:0006144">
    <property type="term" value="P:purine nucleobase metabolic process"/>
    <property type="evidence" value="ECO:0007669"/>
    <property type="project" value="UniProtKB-KW"/>
</dbReference>
<dbReference type="RefSeq" id="WP_200608361.1">
    <property type="nucleotide sequence ID" value="NZ_JAEHHL010000002.1"/>
</dbReference>
<dbReference type="InterPro" id="IPR017580">
    <property type="entry name" value="OHCU_decarboxylase-1"/>
</dbReference>
<dbReference type="AlphaFoldDB" id="A0A8J7M6I6"/>
<dbReference type="GO" id="GO:0000255">
    <property type="term" value="P:allantoin metabolic process"/>
    <property type="evidence" value="ECO:0007669"/>
    <property type="project" value="InterPro"/>
</dbReference>
<dbReference type="GO" id="GO:0019628">
    <property type="term" value="P:urate catabolic process"/>
    <property type="evidence" value="ECO:0007669"/>
    <property type="project" value="UniProtKB-UniPathway"/>
</dbReference>
<protein>
    <recommendedName>
        <fullName evidence="3">2-oxo-4-hydroxy-4-carboxy-5-ureidoimidazoline decarboxylase</fullName>
        <ecNumber evidence="3">4.1.1.97</ecNumber>
    </recommendedName>
</protein>
<evidence type="ECO:0000256" key="3">
    <source>
        <dbReference type="ARBA" id="ARBA00012257"/>
    </source>
</evidence>
<accession>A0A8J7M6I6</accession>
<dbReference type="Pfam" id="PF09349">
    <property type="entry name" value="OHCU_decarbox"/>
    <property type="match status" value="1"/>
</dbReference>
<keyword evidence="6 8" id="KW-0456">Lyase</keyword>
<dbReference type="UniPathway" id="UPA00394">
    <property type="reaction ID" value="UER00652"/>
</dbReference>
<comment type="pathway">
    <text evidence="2">Purine metabolism; urate degradation; (S)-allantoin from urate: step 3/3.</text>
</comment>
<dbReference type="EC" id="4.1.1.97" evidence="3"/>
<evidence type="ECO:0000313" key="8">
    <source>
        <dbReference type="EMBL" id="MBK0398767.1"/>
    </source>
</evidence>
<dbReference type="NCBIfam" id="TIGR03164">
    <property type="entry name" value="UHCUDC"/>
    <property type="match status" value="1"/>
</dbReference>
<dbReference type="PANTHER" id="PTHR43466:SF1">
    <property type="entry name" value="2-OXO-4-HYDROXY-4-CARBOXY-5-UREIDOIMIDAZOLINE DECARBOXYLASE-RELATED"/>
    <property type="match status" value="1"/>
</dbReference>
<feature type="domain" description="Oxo-4-hydroxy-4-carboxy-5-ureidoimidazoline decarboxylase" evidence="7">
    <location>
        <begin position="13"/>
        <end position="169"/>
    </location>
</feature>
<organism evidence="8 9">
    <name type="scientific">Thermohalobaculum xanthum</name>
    <dbReference type="NCBI Taxonomy" id="2753746"/>
    <lineage>
        <taxon>Bacteria</taxon>
        <taxon>Pseudomonadati</taxon>
        <taxon>Pseudomonadota</taxon>
        <taxon>Alphaproteobacteria</taxon>
        <taxon>Rhodobacterales</taxon>
        <taxon>Paracoccaceae</taxon>
        <taxon>Thermohalobaculum</taxon>
    </lineage>
</organism>
<comment type="catalytic activity">
    <reaction evidence="1">
        <text>5-hydroxy-2-oxo-4-ureido-2,5-dihydro-1H-imidazole-5-carboxylate + H(+) = (S)-allantoin + CO2</text>
        <dbReference type="Rhea" id="RHEA:26301"/>
        <dbReference type="ChEBI" id="CHEBI:15378"/>
        <dbReference type="ChEBI" id="CHEBI:15678"/>
        <dbReference type="ChEBI" id="CHEBI:16526"/>
        <dbReference type="ChEBI" id="CHEBI:58639"/>
        <dbReference type="EC" id="4.1.1.97"/>
    </reaction>
</comment>
<proteinExistence type="predicted"/>
<dbReference type="SUPFAM" id="SSF158694">
    <property type="entry name" value="UraD-Like"/>
    <property type="match status" value="1"/>
</dbReference>
<evidence type="ECO:0000313" key="9">
    <source>
        <dbReference type="Proteomes" id="UP000655420"/>
    </source>
</evidence>
<dbReference type="InterPro" id="IPR036778">
    <property type="entry name" value="OHCU_decarboxylase_sf"/>
</dbReference>
<keyword evidence="5" id="KW-0210">Decarboxylase</keyword>
<dbReference type="Proteomes" id="UP000655420">
    <property type="component" value="Unassembled WGS sequence"/>
</dbReference>
<comment type="caution">
    <text evidence="8">The sequence shown here is derived from an EMBL/GenBank/DDBJ whole genome shotgun (WGS) entry which is preliminary data.</text>
</comment>
<evidence type="ECO:0000256" key="6">
    <source>
        <dbReference type="ARBA" id="ARBA00023239"/>
    </source>
</evidence>
<dbReference type="Gene3D" id="1.10.3330.10">
    <property type="entry name" value="Oxo-4-hydroxy-4-carboxy-5-ureidoimidazoline decarboxylase"/>
    <property type="match status" value="1"/>
</dbReference>
<reference evidence="8" key="1">
    <citation type="submission" date="2020-12" db="EMBL/GenBank/DDBJ databases">
        <title>Bacterial taxonomy.</title>
        <authorList>
            <person name="Pan X."/>
        </authorList>
    </citation>
    <scope>NUCLEOTIDE SEQUENCE</scope>
    <source>
        <strain evidence="8">M0105</strain>
    </source>
</reference>
<evidence type="ECO:0000259" key="7">
    <source>
        <dbReference type="Pfam" id="PF09349"/>
    </source>
</evidence>
<evidence type="ECO:0000256" key="1">
    <source>
        <dbReference type="ARBA" id="ARBA00001163"/>
    </source>
</evidence>
<evidence type="ECO:0000256" key="4">
    <source>
        <dbReference type="ARBA" id="ARBA00022631"/>
    </source>
</evidence>
<keyword evidence="4" id="KW-0659">Purine metabolism</keyword>
<dbReference type="GO" id="GO:0051997">
    <property type="term" value="F:2-oxo-4-hydroxy-4-carboxy-5-ureidoimidazoline decarboxylase activity"/>
    <property type="evidence" value="ECO:0007669"/>
    <property type="project" value="UniProtKB-EC"/>
</dbReference>
<sequence length="176" mass="19113">MARATFRTMPPSALDRAGFLARYGGVYEESPWIAAAVWDAGHATDEVARLAEAMAAVVDGAPRARQLELLRAHPDLAGRLAMSGGLTAASTSEQAGAGLDQCSPAEFDEFTRLNGAYTARFGFPFIVAVRGLDRQAILERFRARFGNPPEDEFREALAQVHRIARLRLEALAQARV</sequence>
<name>A0A8J7M6I6_9RHOB</name>
<dbReference type="InterPro" id="IPR018020">
    <property type="entry name" value="OHCU_decarboxylase"/>
</dbReference>
<evidence type="ECO:0000256" key="2">
    <source>
        <dbReference type="ARBA" id="ARBA00004754"/>
    </source>
</evidence>
<dbReference type="EMBL" id="JAEHHL010000002">
    <property type="protein sequence ID" value="MBK0398767.1"/>
    <property type="molecule type" value="Genomic_DNA"/>
</dbReference>
<dbReference type="PANTHER" id="PTHR43466">
    <property type="entry name" value="2-OXO-4-HYDROXY-4-CARBOXY-5-UREIDOIMIDAZOLINE DECARBOXYLASE-RELATED"/>
    <property type="match status" value="1"/>
</dbReference>
<evidence type="ECO:0000256" key="5">
    <source>
        <dbReference type="ARBA" id="ARBA00022793"/>
    </source>
</evidence>